<dbReference type="SUPFAM" id="SSF103481">
    <property type="entry name" value="Multidrug resistance efflux transporter EmrE"/>
    <property type="match status" value="2"/>
</dbReference>
<feature type="transmembrane region" description="Helical" evidence="7">
    <location>
        <begin position="9"/>
        <end position="29"/>
    </location>
</feature>
<evidence type="ECO:0000256" key="4">
    <source>
        <dbReference type="ARBA" id="ARBA00022692"/>
    </source>
</evidence>
<dbReference type="InterPro" id="IPR000620">
    <property type="entry name" value="EamA_dom"/>
</dbReference>
<keyword evidence="3" id="KW-1003">Cell membrane</keyword>
<evidence type="ECO:0000256" key="6">
    <source>
        <dbReference type="ARBA" id="ARBA00023136"/>
    </source>
</evidence>
<feature type="transmembrane region" description="Helical" evidence="7">
    <location>
        <begin position="64"/>
        <end position="80"/>
    </location>
</feature>
<dbReference type="EMBL" id="DPVV01000415">
    <property type="protein sequence ID" value="HCL03176.1"/>
    <property type="molecule type" value="Genomic_DNA"/>
</dbReference>
<dbReference type="GO" id="GO:0005886">
    <property type="term" value="C:plasma membrane"/>
    <property type="evidence" value="ECO:0007669"/>
    <property type="project" value="UniProtKB-SubCell"/>
</dbReference>
<protein>
    <submittedName>
        <fullName evidence="9">EamA family transporter</fullName>
    </submittedName>
</protein>
<dbReference type="InterPro" id="IPR037185">
    <property type="entry name" value="EmrE-like"/>
</dbReference>
<feature type="domain" description="EamA" evidence="8">
    <location>
        <begin position="6"/>
        <end position="137"/>
    </location>
</feature>
<keyword evidence="6 7" id="KW-0472">Membrane</keyword>
<evidence type="ECO:0000256" key="2">
    <source>
        <dbReference type="ARBA" id="ARBA00007362"/>
    </source>
</evidence>
<dbReference type="PANTHER" id="PTHR32322">
    <property type="entry name" value="INNER MEMBRANE TRANSPORTER"/>
    <property type="match status" value="1"/>
</dbReference>
<proteinExistence type="inferred from homology"/>
<feature type="transmembrane region" description="Helical" evidence="7">
    <location>
        <begin position="152"/>
        <end position="172"/>
    </location>
</feature>
<feature type="domain" description="EamA" evidence="8">
    <location>
        <begin position="149"/>
        <end position="284"/>
    </location>
</feature>
<evidence type="ECO:0000256" key="7">
    <source>
        <dbReference type="SAM" id="Phobius"/>
    </source>
</evidence>
<keyword evidence="5 7" id="KW-1133">Transmembrane helix</keyword>
<feature type="transmembrane region" description="Helical" evidence="7">
    <location>
        <begin position="121"/>
        <end position="140"/>
    </location>
</feature>
<evidence type="ECO:0000259" key="8">
    <source>
        <dbReference type="Pfam" id="PF00892"/>
    </source>
</evidence>
<keyword evidence="4 7" id="KW-0812">Transmembrane</keyword>
<feature type="transmembrane region" description="Helical" evidence="7">
    <location>
        <begin position="270"/>
        <end position="288"/>
    </location>
</feature>
<comment type="similarity">
    <text evidence="2">Belongs to the EamA transporter family.</text>
</comment>
<comment type="caution">
    <text evidence="9">The sequence shown here is derived from an EMBL/GenBank/DDBJ whole genome shotgun (WGS) entry which is preliminary data.</text>
</comment>
<reference evidence="9 10" key="1">
    <citation type="journal article" date="2018" name="Nat. Biotechnol.">
        <title>A standardized bacterial taxonomy based on genome phylogeny substantially revises the tree of life.</title>
        <authorList>
            <person name="Parks D.H."/>
            <person name="Chuvochina M."/>
            <person name="Waite D.W."/>
            <person name="Rinke C."/>
            <person name="Skarshewski A."/>
            <person name="Chaumeil P.A."/>
            <person name="Hugenholtz P."/>
        </authorList>
    </citation>
    <scope>NUCLEOTIDE SEQUENCE [LARGE SCALE GENOMIC DNA]</scope>
    <source>
        <strain evidence="9">UBA11728</strain>
    </source>
</reference>
<gene>
    <name evidence="9" type="ORF">DHW61_12345</name>
</gene>
<dbReference type="Proteomes" id="UP000262969">
    <property type="component" value="Unassembled WGS sequence"/>
</dbReference>
<feature type="transmembrane region" description="Helical" evidence="7">
    <location>
        <begin position="184"/>
        <end position="203"/>
    </location>
</feature>
<feature type="transmembrane region" description="Helical" evidence="7">
    <location>
        <begin position="215"/>
        <end position="235"/>
    </location>
</feature>
<dbReference type="InterPro" id="IPR050638">
    <property type="entry name" value="AA-Vitamin_Transporters"/>
</dbReference>
<feature type="transmembrane region" description="Helical" evidence="7">
    <location>
        <begin position="247"/>
        <end position="264"/>
    </location>
</feature>
<sequence>MPRKKLGHIFALFTILIWGATFIASKMLLTEFSPFQIMLMRFIVAYVVLFIMNHKLHKIIWKDEIMFCLLAIFGSTLYFICENIALTYTLASNVGIIIALAPILTALLAHFTTRDERLHRGIFLGFCVAFVGVILVVFNGTVLLKLNPMGDILSLLAAVMWAVYSTLLKRCVHKYDGIYLTRRVVFYAILTTLPLVVMENRYFPLETLREPKLFLSLMLLGIFGSGICYVTWNYASKWLGIVVTNNYIYLNPFVTMVAAGILLGEPITTMGLLGSILIIGGIIISDRMKSNEYIETKNYEIGKEL</sequence>
<feature type="transmembrane region" description="Helical" evidence="7">
    <location>
        <begin position="35"/>
        <end position="52"/>
    </location>
</feature>
<comment type="subcellular location">
    <subcellularLocation>
        <location evidence="1">Cell membrane</location>
        <topology evidence="1">Multi-pass membrane protein</topology>
    </subcellularLocation>
</comment>
<organism evidence="9 10">
    <name type="scientific">Lachnoclostridium phytofermentans</name>
    <dbReference type="NCBI Taxonomy" id="66219"/>
    <lineage>
        <taxon>Bacteria</taxon>
        <taxon>Bacillati</taxon>
        <taxon>Bacillota</taxon>
        <taxon>Clostridia</taxon>
        <taxon>Lachnospirales</taxon>
        <taxon>Lachnospiraceae</taxon>
    </lineage>
</organism>
<evidence type="ECO:0000256" key="5">
    <source>
        <dbReference type="ARBA" id="ARBA00022989"/>
    </source>
</evidence>
<dbReference type="PANTHER" id="PTHR32322:SF18">
    <property type="entry name" value="S-ADENOSYLMETHIONINE_S-ADENOSYLHOMOCYSTEINE TRANSPORTER"/>
    <property type="match status" value="1"/>
</dbReference>
<evidence type="ECO:0000313" key="10">
    <source>
        <dbReference type="Proteomes" id="UP000262969"/>
    </source>
</evidence>
<accession>A0A3D2X865</accession>
<feature type="transmembrane region" description="Helical" evidence="7">
    <location>
        <begin position="86"/>
        <end position="109"/>
    </location>
</feature>
<evidence type="ECO:0000256" key="1">
    <source>
        <dbReference type="ARBA" id="ARBA00004651"/>
    </source>
</evidence>
<name>A0A3D2X865_9FIRM</name>
<evidence type="ECO:0000256" key="3">
    <source>
        <dbReference type="ARBA" id="ARBA00022475"/>
    </source>
</evidence>
<evidence type="ECO:0000313" key="9">
    <source>
        <dbReference type="EMBL" id="HCL03176.1"/>
    </source>
</evidence>
<dbReference type="AlphaFoldDB" id="A0A3D2X865"/>
<dbReference type="Pfam" id="PF00892">
    <property type="entry name" value="EamA"/>
    <property type="match status" value="2"/>
</dbReference>